<keyword evidence="4 5" id="KW-0472">Membrane</keyword>
<evidence type="ECO:0000256" key="5">
    <source>
        <dbReference type="SAM" id="Phobius"/>
    </source>
</evidence>
<organism evidence="7 8">
    <name type="scientific">Ostreobium quekettii</name>
    <dbReference type="NCBI Taxonomy" id="121088"/>
    <lineage>
        <taxon>Eukaryota</taxon>
        <taxon>Viridiplantae</taxon>
        <taxon>Chlorophyta</taxon>
        <taxon>core chlorophytes</taxon>
        <taxon>Ulvophyceae</taxon>
        <taxon>TCBD clade</taxon>
        <taxon>Bryopsidales</taxon>
        <taxon>Ostreobineae</taxon>
        <taxon>Ostreobiaceae</taxon>
        <taxon>Ostreobium</taxon>
    </lineage>
</organism>
<keyword evidence="3 5" id="KW-1133">Transmembrane helix</keyword>
<dbReference type="InterPro" id="IPR004853">
    <property type="entry name" value="Sugar_P_trans_dom"/>
</dbReference>
<keyword evidence="2 5" id="KW-0812">Transmembrane</keyword>
<dbReference type="OrthoDB" id="5547497at2759"/>
<comment type="subcellular location">
    <subcellularLocation>
        <location evidence="1">Membrane</location>
        <topology evidence="1">Multi-pass membrane protein</topology>
    </subcellularLocation>
</comment>
<evidence type="ECO:0000313" key="7">
    <source>
        <dbReference type="EMBL" id="CAD7703136.1"/>
    </source>
</evidence>
<evidence type="ECO:0000256" key="4">
    <source>
        <dbReference type="ARBA" id="ARBA00023136"/>
    </source>
</evidence>
<accession>A0A8S1JAC6</accession>
<evidence type="ECO:0000259" key="6">
    <source>
        <dbReference type="Pfam" id="PF03151"/>
    </source>
</evidence>
<evidence type="ECO:0000256" key="3">
    <source>
        <dbReference type="ARBA" id="ARBA00022989"/>
    </source>
</evidence>
<dbReference type="Pfam" id="PF03151">
    <property type="entry name" value="TPT"/>
    <property type="match status" value="1"/>
</dbReference>
<evidence type="ECO:0000256" key="2">
    <source>
        <dbReference type="ARBA" id="ARBA00022692"/>
    </source>
</evidence>
<feature type="transmembrane region" description="Helical" evidence="5">
    <location>
        <begin position="31"/>
        <end position="50"/>
    </location>
</feature>
<feature type="transmembrane region" description="Helical" evidence="5">
    <location>
        <begin position="183"/>
        <end position="202"/>
    </location>
</feature>
<feature type="transmembrane region" description="Helical" evidence="5">
    <location>
        <begin position="252"/>
        <end position="274"/>
    </location>
</feature>
<feature type="domain" description="Sugar phosphate transporter" evidence="6">
    <location>
        <begin position="21"/>
        <end position="296"/>
    </location>
</feature>
<feature type="transmembrane region" description="Helical" evidence="5">
    <location>
        <begin position="7"/>
        <end position="25"/>
    </location>
</feature>
<feature type="transmembrane region" description="Helical" evidence="5">
    <location>
        <begin position="122"/>
        <end position="140"/>
    </location>
</feature>
<dbReference type="Proteomes" id="UP000708148">
    <property type="component" value="Unassembled WGS sequence"/>
</dbReference>
<name>A0A8S1JAC6_9CHLO</name>
<sequence length="309" mass="32918">MVEILRPAAYGLLNIVTASGIVFANKTVFQVYGFHFTIALTWIHTLFTIVGMRIFLRAGMFEHRDLPKMRLLPLAAAFVAYIVLCNLNLNINTVGFYQISKIAVAPAVLGLEAVLFGKRASLQVVLSVVVVCAGIGLATVTDSQVATNAMGLLVGLGAVTSTAMYQIFAGTKQKELQASSMQLLNEFAPQAALLLGVLVPILEPVGWREAGEGTLLGYRYSAGAVCAIFISAALGLLVSLSTFLVIGATSSLTYNVVGHMKTIIILTGGVLFFGDEMPPKKLLGVGVSLVGMVWYSQLKLRAAMQQSSK</sequence>
<evidence type="ECO:0000313" key="8">
    <source>
        <dbReference type="Proteomes" id="UP000708148"/>
    </source>
</evidence>
<feature type="transmembrane region" description="Helical" evidence="5">
    <location>
        <begin position="71"/>
        <end position="89"/>
    </location>
</feature>
<dbReference type="InterPro" id="IPR050186">
    <property type="entry name" value="TPT_transporter"/>
</dbReference>
<feature type="transmembrane region" description="Helical" evidence="5">
    <location>
        <begin position="152"/>
        <end position="171"/>
    </location>
</feature>
<dbReference type="EMBL" id="CAJHUC010002075">
    <property type="protein sequence ID" value="CAD7703136.1"/>
    <property type="molecule type" value="Genomic_DNA"/>
</dbReference>
<comment type="caution">
    <text evidence="7">The sequence shown here is derived from an EMBL/GenBank/DDBJ whole genome shotgun (WGS) entry which is preliminary data.</text>
</comment>
<feature type="transmembrane region" description="Helical" evidence="5">
    <location>
        <begin position="95"/>
        <end position="115"/>
    </location>
</feature>
<protein>
    <recommendedName>
        <fullName evidence="6">Sugar phosphate transporter domain-containing protein</fullName>
    </recommendedName>
</protein>
<keyword evidence="8" id="KW-1185">Reference proteome</keyword>
<evidence type="ECO:0000256" key="1">
    <source>
        <dbReference type="ARBA" id="ARBA00004141"/>
    </source>
</evidence>
<feature type="transmembrane region" description="Helical" evidence="5">
    <location>
        <begin position="222"/>
        <end position="245"/>
    </location>
</feature>
<dbReference type="PANTHER" id="PTHR11132">
    <property type="entry name" value="SOLUTE CARRIER FAMILY 35"/>
    <property type="match status" value="1"/>
</dbReference>
<gene>
    <name evidence="7" type="ORF">OSTQU699_LOCUS8493</name>
</gene>
<dbReference type="AlphaFoldDB" id="A0A8S1JAC6"/>
<reference evidence="7" key="1">
    <citation type="submission" date="2020-12" db="EMBL/GenBank/DDBJ databases">
        <authorList>
            <person name="Iha C."/>
        </authorList>
    </citation>
    <scope>NUCLEOTIDE SEQUENCE</scope>
</reference>
<dbReference type="GO" id="GO:0016020">
    <property type="term" value="C:membrane"/>
    <property type="evidence" value="ECO:0007669"/>
    <property type="project" value="UniProtKB-SubCell"/>
</dbReference>
<proteinExistence type="predicted"/>